<dbReference type="Pfam" id="PF13230">
    <property type="entry name" value="GATase_4"/>
    <property type="match status" value="1"/>
</dbReference>
<reference evidence="4" key="1">
    <citation type="journal article" date="2019" name="Int. J. Syst. Evol. Microbiol.">
        <title>The Global Catalogue of Microorganisms (GCM) 10K type strain sequencing project: providing services to taxonomists for standard genome sequencing and annotation.</title>
        <authorList>
            <consortium name="The Broad Institute Genomics Platform"/>
            <consortium name="The Broad Institute Genome Sequencing Center for Infectious Disease"/>
            <person name="Wu L."/>
            <person name="Ma J."/>
        </authorList>
    </citation>
    <scope>NUCLEOTIDE SEQUENCE [LARGE SCALE GENOMIC DNA]</scope>
    <source>
        <strain evidence="4">CGMCC 4.7397</strain>
    </source>
</reference>
<sequence>MCRWLGYYGNPIEPRELIYDTRHSLIEQSRRAAPDRAIANGDGFGLGWYGRGPDPALYRSESPAWGDQNLREIAAEVQSGLFLAHVRAATGTPVQQTNCHPFRYRNWMFVHNGYVDRWAELRRDLLHAVRPDLFANVLGSTDSEVLFHLALTFGLEEEPLPALERMAGFVEAAGRAAGSEHPLQMTVGVADGERLYAVRYASGPEVNTLYVSSEVDALRRLYPADERWQHFSEESRAVVSEPLTDLPGLWHEVPPSTALVLQKGPDGEQPFRPRPPD</sequence>
<dbReference type="InterPro" id="IPR029055">
    <property type="entry name" value="Ntn_hydrolases_N"/>
</dbReference>
<dbReference type="Proteomes" id="UP001596119">
    <property type="component" value="Unassembled WGS sequence"/>
</dbReference>
<evidence type="ECO:0000313" key="4">
    <source>
        <dbReference type="Proteomes" id="UP001596119"/>
    </source>
</evidence>
<dbReference type="InterPro" id="IPR026869">
    <property type="entry name" value="EgtC-like"/>
</dbReference>
<gene>
    <name evidence="3" type="ORF">ACFQH9_28545</name>
</gene>
<feature type="domain" description="Glutamine amidotransferase type-2" evidence="2">
    <location>
        <begin position="2"/>
        <end position="264"/>
    </location>
</feature>
<dbReference type="CDD" id="cd01908">
    <property type="entry name" value="YafJ"/>
    <property type="match status" value="1"/>
</dbReference>
<dbReference type="InterPro" id="IPR052373">
    <property type="entry name" value="Gamma-glu_amide_hydrolase"/>
</dbReference>
<organism evidence="3 4">
    <name type="scientific">Pseudonocardia lutea</name>
    <dbReference type="NCBI Taxonomy" id="2172015"/>
    <lineage>
        <taxon>Bacteria</taxon>
        <taxon>Bacillati</taxon>
        <taxon>Actinomycetota</taxon>
        <taxon>Actinomycetes</taxon>
        <taxon>Pseudonocardiales</taxon>
        <taxon>Pseudonocardiaceae</taxon>
        <taxon>Pseudonocardia</taxon>
    </lineage>
</organism>
<dbReference type="PANTHER" id="PTHR43187:SF1">
    <property type="entry name" value="GLUTAMINE AMIDOTRANSFERASE DUG3-RELATED"/>
    <property type="match status" value="1"/>
</dbReference>
<dbReference type="PANTHER" id="PTHR43187">
    <property type="entry name" value="GLUTAMINE AMIDOTRANSFERASE DUG3-RELATED"/>
    <property type="match status" value="1"/>
</dbReference>
<dbReference type="SUPFAM" id="SSF56235">
    <property type="entry name" value="N-terminal nucleophile aminohydrolases (Ntn hydrolases)"/>
    <property type="match status" value="1"/>
</dbReference>
<dbReference type="InterPro" id="IPR017932">
    <property type="entry name" value="GATase_2_dom"/>
</dbReference>
<dbReference type="Gene3D" id="3.60.20.10">
    <property type="entry name" value="Glutamine Phosphoribosylpyrophosphate, subunit 1, domain 1"/>
    <property type="match status" value="1"/>
</dbReference>
<keyword evidence="1 3" id="KW-0315">Glutamine amidotransferase</keyword>
<accession>A0ABW1IG06</accession>
<name>A0ABW1IG06_9PSEU</name>
<dbReference type="PROSITE" id="PS51278">
    <property type="entry name" value="GATASE_TYPE_2"/>
    <property type="match status" value="1"/>
</dbReference>
<evidence type="ECO:0000256" key="1">
    <source>
        <dbReference type="ARBA" id="ARBA00022962"/>
    </source>
</evidence>
<dbReference type="EMBL" id="JBHSQK010000096">
    <property type="protein sequence ID" value="MFC5952220.1"/>
    <property type="molecule type" value="Genomic_DNA"/>
</dbReference>
<evidence type="ECO:0000313" key="3">
    <source>
        <dbReference type="EMBL" id="MFC5952220.1"/>
    </source>
</evidence>
<proteinExistence type="predicted"/>
<dbReference type="RefSeq" id="WP_379570909.1">
    <property type="nucleotide sequence ID" value="NZ_JBHSQK010000096.1"/>
</dbReference>
<evidence type="ECO:0000259" key="2">
    <source>
        <dbReference type="PROSITE" id="PS51278"/>
    </source>
</evidence>
<keyword evidence="4" id="KW-1185">Reference proteome</keyword>
<comment type="caution">
    <text evidence="3">The sequence shown here is derived from an EMBL/GenBank/DDBJ whole genome shotgun (WGS) entry which is preliminary data.</text>
</comment>
<protein>
    <submittedName>
        <fullName evidence="3">Class II glutamine amidotransferase</fullName>
    </submittedName>
</protein>